<evidence type="ECO:0000313" key="1">
    <source>
        <dbReference type="EMBL" id="KAH3707319.1"/>
    </source>
</evidence>
<gene>
    <name evidence="1" type="ORF">DPMN_066720</name>
</gene>
<reference evidence="1" key="2">
    <citation type="submission" date="2020-11" db="EMBL/GenBank/DDBJ databases">
        <authorList>
            <person name="McCartney M.A."/>
            <person name="Auch B."/>
            <person name="Kono T."/>
            <person name="Mallez S."/>
            <person name="Becker A."/>
            <person name="Gohl D.M."/>
            <person name="Silverstein K.A.T."/>
            <person name="Koren S."/>
            <person name="Bechman K.B."/>
            <person name="Herman A."/>
            <person name="Abrahante J.E."/>
            <person name="Garbe J."/>
        </authorList>
    </citation>
    <scope>NUCLEOTIDE SEQUENCE</scope>
    <source>
        <strain evidence="1">Duluth1</strain>
        <tissue evidence="1">Whole animal</tissue>
    </source>
</reference>
<dbReference type="EMBL" id="JAIWYP010000014">
    <property type="protein sequence ID" value="KAH3707319.1"/>
    <property type="molecule type" value="Genomic_DNA"/>
</dbReference>
<protein>
    <submittedName>
        <fullName evidence="1">Uncharacterized protein</fullName>
    </submittedName>
</protein>
<sequence length="87" mass="9977">MIFLSTYKITSDDHRLQYNSYRLCRKSKWRQDVCNQLNQYSDSHTVHKLHSNLQNHWTGLGIGCLSGLHVTDSGQVLVCGGERNTVI</sequence>
<dbReference type="Proteomes" id="UP000828390">
    <property type="component" value="Unassembled WGS sequence"/>
</dbReference>
<organism evidence="1 2">
    <name type="scientific">Dreissena polymorpha</name>
    <name type="common">Zebra mussel</name>
    <name type="synonym">Mytilus polymorpha</name>
    <dbReference type="NCBI Taxonomy" id="45954"/>
    <lineage>
        <taxon>Eukaryota</taxon>
        <taxon>Metazoa</taxon>
        <taxon>Spiralia</taxon>
        <taxon>Lophotrochozoa</taxon>
        <taxon>Mollusca</taxon>
        <taxon>Bivalvia</taxon>
        <taxon>Autobranchia</taxon>
        <taxon>Heteroconchia</taxon>
        <taxon>Euheterodonta</taxon>
        <taxon>Imparidentia</taxon>
        <taxon>Neoheterodontei</taxon>
        <taxon>Myida</taxon>
        <taxon>Dreissenoidea</taxon>
        <taxon>Dreissenidae</taxon>
        <taxon>Dreissena</taxon>
    </lineage>
</organism>
<comment type="caution">
    <text evidence="1">The sequence shown here is derived from an EMBL/GenBank/DDBJ whole genome shotgun (WGS) entry which is preliminary data.</text>
</comment>
<accession>A0A9D3YWU6</accession>
<name>A0A9D3YWU6_DREPO</name>
<reference evidence="1" key="1">
    <citation type="journal article" date="2019" name="bioRxiv">
        <title>The Genome of the Zebra Mussel, Dreissena polymorpha: A Resource for Invasive Species Research.</title>
        <authorList>
            <person name="McCartney M.A."/>
            <person name="Auch B."/>
            <person name="Kono T."/>
            <person name="Mallez S."/>
            <person name="Zhang Y."/>
            <person name="Obille A."/>
            <person name="Becker A."/>
            <person name="Abrahante J.E."/>
            <person name="Garbe J."/>
            <person name="Badalamenti J.P."/>
            <person name="Herman A."/>
            <person name="Mangelson H."/>
            <person name="Liachko I."/>
            <person name="Sullivan S."/>
            <person name="Sone E.D."/>
            <person name="Koren S."/>
            <person name="Silverstein K.A.T."/>
            <person name="Beckman K.B."/>
            <person name="Gohl D.M."/>
        </authorList>
    </citation>
    <scope>NUCLEOTIDE SEQUENCE</scope>
    <source>
        <strain evidence="1">Duluth1</strain>
        <tissue evidence="1">Whole animal</tissue>
    </source>
</reference>
<proteinExistence type="predicted"/>
<evidence type="ECO:0000313" key="2">
    <source>
        <dbReference type="Proteomes" id="UP000828390"/>
    </source>
</evidence>
<dbReference type="AlphaFoldDB" id="A0A9D3YWU6"/>
<keyword evidence="2" id="KW-1185">Reference proteome</keyword>